<name>A0A8H7XMW4_PSICU</name>
<accession>A0A8H7XMW4</accession>
<dbReference type="EMBL" id="JAFIQS010000018">
    <property type="protein sequence ID" value="KAG5162495.1"/>
    <property type="molecule type" value="Genomic_DNA"/>
</dbReference>
<sequence length="275" mass="31666">MSHASLYKLAHHESFSRFSRPSINSSMYTTEFQQIEKEYELYKAKRRREKSLLIRTEKAPGGLQAASSSVSSFDASRDGLSSSSVGLSSLADRQELDQIKAELREATKVRLETSVNNIFNMRAIRKLQENLKMRESLEEVQRTKDNFQFEIVEKHRALMRAQDDIRLLNDTLHKLQAEAIRCQSEHKRILQIEHVLQAYAHCSVCSNFVREPVMYVPLCTTFSDTNLTLVQALAAAISFARIARIEKWSKYINIQKMGFLHVVAVSWERPAAYHL</sequence>
<keyword evidence="1" id="KW-0175">Coiled coil</keyword>
<protein>
    <submittedName>
        <fullName evidence="2">Uncharacterized protein</fullName>
    </submittedName>
</protein>
<proteinExistence type="predicted"/>
<dbReference type="AlphaFoldDB" id="A0A8H7XMW4"/>
<evidence type="ECO:0000256" key="1">
    <source>
        <dbReference type="SAM" id="Coils"/>
    </source>
</evidence>
<reference evidence="2" key="1">
    <citation type="submission" date="2021-02" db="EMBL/GenBank/DDBJ databases">
        <title>Psilocybe cubensis genome.</title>
        <authorList>
            <person name="Mckernan K.J."/>
            <person name="Crawford S."/>
            <person name="Trippe A."/>
            <person name="Kane L.T."/>
            <person name="Mclaughlin S."/>
        </authorList>
    </citation>
    <scope>NUCLEOTIDE SEQUENCE [LARGE SCALE GENOMIC DNA]</scope>
    <source>
        <strain evidence="2">MGC-MH-2018</strain>
    </source>
</reference>
<feature type="coiled-coil region" evidence="1">
    <location>
        <begin position="158"/>
        <end position="185"/>
    </location>
</feature>
<gene>
    <name evidence="2" type="ORF">JR316_012380</name>
</gene>
<organism evidence="2">
    <name type="scientific">Psilocybe cubensis</name>
    <name type="common">Psychedelic mushroom</name>
    <name type="synonym">Stropharia cubensis</name>
    <dbReference type="NCBI Taxonomy" id="181762"/>
    <lineage>
        <taxon>Eukaryota</taxon>
        <taxon>Fungi</taxon>
        <taxon>Dikarya</taxon>
        <taxon>Basidiomycota</taxon>
        <taxon>Agaricomycotina</taxon>
        <taxon>Agaricomycetes</taxon>
        <taxon>Agaricomycetidae</taxon>
        <taxon>Agaricales</taxon>
        <taxon>Agaricineae</taxon>
        <taxon>Strophariaceae</taxon>
        <taxon>Psilocybe</taxon>
    </lineage>
</organism>
<comment type="caution">
    <text evidence="2">The sequence shown here is derived from an EMBL/GenBank/DDBJ whole genome shotgun (WGS) entry which is preliminary data.</text>
</comment>
<evidence type="ECO:0000313" key="2">
    <source>
        <dbReference type="EMBL" id="KAG5162495.1"/>
    </source>
</evidence>